<feature type="transmembrane region" description="Helical" evidence="2">
    <location>
        <begin position="12"/>
        <end position="30"/>
    </location>
</feature>
<feature type="coiled-coil region" evidence="1">
    <location>
        <begin position="347"/>
        <end position="374"/>
    </location>
</feature>
<dbReference type="Proteomes" id="UP001642484">
    <property type="component" value="Unassembled WGS sequence"/>
</dbReference>
<evidence type="ECO:0000313" key="4">
    <source>
        <dbReference type="Proteomes" id="UP001642484"/>
    </source>
</evidence>
<protein>
    <submittedName>
        <fullName evidence="3">Uncharacterized protein</fullName>
    </submittedName>
</protein>
<keyword evidence="2" id="KW-0812">Transmembrane</keyword>
<sequence>MGQKNPWNRSMIHVAFGILGVFLFGHRLMLDFVSPKLSVPRPRTRTARRATATVRADGDRIWWVKMNDYQQQVWALSNALAGLLRDSEASKFPPSLRQKTRELQQSCNRLQHYIATSTSRIQKDVGECIEDLKSIEPSEQQPRRLRRKLSNVEEYLLSVSETLQSQESRAQDLELEIRCLEDDFFGLQKEAEQTTNNYELGVKVFAVCAVVAFAAVALPALAAAGTAAAEGAAVAAGTAAVSEGAVVAAGTAAVAEGAAAAAAGTAAVAEGAAVAAGTAAVAEGAAVAAGTVAAVEGAAVAGISAETVAVLSGGAALALKGGADGCRQLGEFLDRQQQSVSEHRGFVKQLETEIDVMKDDLSNLQKRLSTASDAMDDDDIADASRICDRLAERLGELV</sequence>
<keyword evidence="4" id="KW-1185">Reference proteome</keyword>
<keyword evidence="1" id="KW-0175">Coiled coil</keyword>
<evidence type="ECO:0000313" key="3">
    <source>
        <dbReference type="EMBL" id="CAK8991198.1"/>
    </source>
</evidence>
<keyword evidence="2" id="KW-1133">Transmembrane helix</keyword>
<evidence type="ECO:0000256" key="2">
    <source>
        <dbReference type="SAM" id="Phobius"/>
    </source>
</evidence>
<keyword evidence="2" id="KW-0472">Membrane</keyword>
<organism evidence="3 4">
    <name type="scientific">Durusdinium trenchii</name>
    <dbReference type="NCBI Taxonomy" id="1381693"/>
    <lineage>
        <taxon>Eukaryota</taxon>
        <taxon>Sar</taxon>
        <taxon>Alveolata</taxon>
        <taxon>Dinophyceae</taxon>
        <taxon>Suessiales</taxon>
        <taxon>Symbiodiniaceae</taxon>
        <taxon>Durusdinium</taxon>
    </lineage>
</organism>
<feature type="coiled-coil region" evidence="1">
    <location>
        <begin position="156"/>
        <end position="190"/>
    </location>
</feature>
<reference evidence="3 4" key="1">
    <citation type="submission" date="2024-02" db="EMBL/GenBank/DDBJ databases">
        <authorList>
            <person name="Chen Y."/>
            <person name="Shah S."/>
            <person name="Dougan E. K."/>
            <person name="Thang M."/>
            <person name="Chan C."/>
        </authorList>
    </citation>
    <scope>NUCLEOTIDE SEQUENCE [LARGE SCALE GENOMIC DNA]</scope>
</reference>
<accession>A0ABP0HLW1</accession>
<comment type="caution">
    <text evidence="3">The sequence shown here is derived from an EMBL/GenBank/DDBJ whole genome shotgun (WGS) entry which is preliminary data.</text>
</comment>
<dbReference type="EMBL" id="CAXAMN010000880">
    <property type="protein sequence ID" value="CAK8991198.1"/>
    <property type="molecule type" value="Genomic_DNA"/>
</dbReference>
<proteinExistence type="predicted"/>
<evidence type="ECO:0000256" key="1">
    <source>
        <dbReference type="SAM" id="Coils"/>
    </source>
</evidence>
<name>A0ABP0HLW1_9DINO</name>
<gene>
    <name evidence="3" type="ORF">CCMP2556_LOCUS2359</name>
</gene>